<evidence type="ECO:0000256" key="7">
    <source>
        <dbReference type="PROSITE-ProRule" id="PRU00042"/>
    </source>
</evidence>
<evidence type="ECO:0000256" key="2">
    <source>
        <dbReference type="ARBA" id="ARBA00022723"/>
    </source>
</evidence>
<evidence type="ECO:0000256" key="1">
    <source>
        <dbReference type="ARBA" id="ARBA00004123"/>
    </source>
</evidence>
<keyword evidence="2" id="KW-0479">Metal-binding</keyword>
<comment type="subcellular location">
    <subcellularLocation>
        <location evidence="1">Nucleus</location>
    </subcellularLocation>
</comment>
<dbReference type="Proteomes" id="UP000006753">
    <property type="component" value="Unassembled WGS sequence"/>
</dbReference>
<feature type="compositionally biased region" description="Polar residues" evidence="8">
    <location>
        <begin position="409"/>
        <end position="425"/>
    </location>
</feature>
<accession>K1WVV6</accession>
<dbReference type="OrthoDB" id="6077919at2759"/>
<dbReference type="OMA" id="THDNSPW"/>
<dbReference type="PROSITE" id="PS00028">
    <property type="entry name" value="ZINC_FINGER_C2H2_1"/>
    <property type="match status" value="1"/>
</dbReference>
<dbReference type="EMBL" id="JH921438">
    <property type="protein sequence ID" value="EKD16597.1"/>
    <property type="molecule type" value="Genomic_DNA"/>
</dbReference>
<feature type="region of interest" description="Disordered" evidence="8">
    <location>
        <begin position="16"/>
        <end position="120"/>
    </location>
</feature>
<dbReference type="GO" id="GO:0000785">
    <property type="term" value="C:chromatin"/>
    <property type="evidence" value="ECO:0007669"/>
    <property type="project" value="TreeGrafter"/>
</dbReference>
<dbReference type="InterPro" id="IPR051059">
    <property type="entry name" value="VerF-like"/>
</dbReference>
<dbReference type="SUPFAM" id="SSF57667">
    <property type="entry name" value="beta-beta-alpha zinc fingers"/>
    <property type="match status" value="1"/>
</dbReference>
<dbReference type="GO" id="GO:0005634">
    <property type="term" value="C:nucleus"/>
    <property type="evidence" value="ECO:0007669"/>
    <property type="project" value="UniProtKB-SubCell"/>
</dbReference>
<dbReference type="SMART" id="SM00355">
    <property type="entry name" value="ZnF_C2H2"/>
    <property type="match status" value="2"/>
</dbReference>
<feature type="compositionally biased region" description="Low complexity" evidence="8">
    <location>
        <begin position="32"/>
        <end position="46"/>
    </location>
</feature>
<dbReference type="eggNOG" id="KOG1721">
    <property type="taxonomic scope" value="Eukaryota"/>
</dbReference>
<dbReference type="InParanoid" id="K1WVV6"/>
<evidence type="ECO:0000256" key="6">
    <source>
        <dbReference type="ARBA" id="ARBA00023242"/>
    </source>
</evidence>
<dbReference type="HOGENOM" id="CLU_499730_0_0_1"/>
<dbReference type="GO" id="GO:0008270">
    <property type="term" value="F:zinc ion binding"/>
    <property type="evidence" value="ECO:0007669"/>
    <property type="project" value="UniProtKB-KW"/>
</dbReference>
<reference evidence="10 11" key="1">
    <citation type="journal article" date="2012" name="BMC Genomics">
        <title>Sequencing the genome of Marssonina brunnea reveals fungus-poplar co-evolution.</title>
        <authorList>
            <person name="Zhu S."/>
            <person name="Cao Y.-Z."/>
            <person name="Jiang C."/>
            <person name="Tan B.-Y."/>
            <person name="Wang Z."/>
            <person name="Feng S."/>
            <person name="Zhang L."/>
            <person name="Su X.-H."/>
            <person name="Brejova B."/>
            <person name="Vinar T."/>
            <person name="Xu M."/>
            <person name="Wang M.-X."/>
            <person name="Zhang S.-G."/>
            <person name="Huang M.-R."/>
            <person name="Wu R."/>
            <person name="Zhou Y."/>
        </authorList>
    </citation>
    <scope>NUCLEOTIDE SEQUENCE [LARGE SCALE GENOMIC DNA]</scope>
    <source>
        <strain evidence="10 11">MB_m1</strain>
    </source>
</reference>
<keyword evidence="6" id="KW-0539">Nucleus</keyword>
<name>K1WVV6_MARBU</name>
<keyword evidence="11" id="KW-1185">Reference proteome</keyword>
<dbReference type="PROSITE" id="PS50157">
    <property type="entry name" value="ZINC_FINGER_C2H2_2"/>
    <property type="match status" value="1"/>
</dbReference>
<proteinExistence type="predicted"/>
<dbReference type="KEGG" id="mbe:MBM_05066"/>
<protein>
    <submittedName>
        <fullName evidence="10">C2h2 finger domain containing protein</fullName>
    </submittedName>
</protein>
<evidence type="ECO:0000313" key="11">
    <source>
        <dbReference type="Proteomes" id="UP000006753"/>
    </source>
</evidence>
<dbReference type="InterPro" id="IPR013087">
    <property type="entry name" value="Znf_C2H2_type"/>
</dbReference>
<evidence type="ECO:0000256" key="8">
    <source>
        <dbReference type="SAM" id="MobiDB-lite"/>
    </source>
</evidence>
<feature type="compositionally biased region" description="Polar residues" evidence="8">
    <location>
        <begin position="62"/>
        <end position="73"/>
    </location>
</feature>
<keyword evidence="5" id="KW-0862">Zinc</keyword>
<dbReference type="InterPro" id="IPR036236">
    <property type="entry name" value="Znf_C2H2_sf"/>
</dbReference>
<evidence type="ECO:0000256" key="4">
    <source>
        <dbReference type="ARBA" id="ARBA00022771"/>
    </source>
</evidence>
<dbReference type="PANTHER" id="PTHR40626">
    <property type="entry name" value="MIP31509P"/>
    <property type="match status" value="1"/>
</dbReference>
<keyword evidence="4 7" id="KW-0863">Zinc-finger</keyword>
<evidence type="ECO:0000313" key="10">
    <source>
        <dbReference type="EMBL" id="EKD16597.1"/>
    </source>
</evidence>
<organism evidence="10 11">
    <name type="scientific">Marssonina brunnea f. sp. multigermtubi (strain MB_m1)</name>
    <name type="common">Marssonina leaf spot fungus</name>
    <dbReference type="NCBI Taxonomy" id="1072389"/>
    <lineage>
        <taxon>Eukaryota</taxon>
        <taxon>Fungi</taxon>
        <taxon>Dikarya</taxon>
        <taxon>Ascomycota</taxon>
        <taxon>Pezizomycotina</taxon>
        <taxon>Leotiomycetes</taxon>
        <taxon>Helotiales</taxon>
        <taxon>Drepanopezizaceae</taxon>
        <taxon>Drepanopeziza</taxon>
    </lineage>
</organism>
<sequence length="545" mass="59925">MSSLKDIMDVDVKLLESQAYRRPREATPQQDSLPLTTPSTETPPTTVDINTGQTPLKRRISNRVSKPSSQPTAVRQGIKRRRSSPTGEYMDFNSGFQAGCSSQTSNSRGPRLSSSGPELAADMPVKYTPVTGRISKAKKGVPVHTCDMCRPVKKFTRAEHLRRHQLSHQKPAYTCTFEDCERAFHRPDLLARHLHRHETRGEKLYISGDLRTSRASSTDTESRTPDLKVKRLAPGSLEHAVQTSPTDSLAPRTGRSGESSTTAASFSTITDSFQAVNFSPGSGHKRFASQAQLLDSESYPVSSPALSTSGSFGNFASDVVHPTFGEGFGEASSSQFSNYTTAPQQPLLPLLQIPEDSWLPGLLYNNSPWCSSASDSTYSTQSDCSRIDPHLVPRDRSQSVSTLPDWPSSAGTHWSSHRMSTTPREMRSSATFDLNRYETPTPFASPRIRSPIPSRGQLLDVPNSYAPLYMDTVPHLGSNPLAQHIFPAPPSRTSNSGVAILRVRGQKDMVESQKLSNCLPLTSRNHILEIYLSTQLLVDAVNRDE</sequence>
<gene>
    <name evidence="10" type="ORF">MBM_05066</name>
</gene>
<keyword evidence="3" id="KW-0677">Repeat</keyword>
<evidence type="ECO:0000256" key="5">
    <source>
        <dbReference type="ARBA" id="ARBA00022833"/>
    </source>
</evidence>
<dbReference type="GO" id="GO:0000978">
    <property type="term" value="F:RNA polymerase II cis-regulatory region sequence-specific DNA binding"/>
    <property type="evidence" value="ECO:0007669"/>
    <property type="project" value="InterPro"/>
</dbReference>
<evidence type="ECO:0000256" key="3">
    <source>
        <dbReference type="ARBA" id="ARBA00022737"/>
    </source>
</evidence>
<dbReference type="AlphaFoldDB" id="K1WVV6"/>
<feature type="compositionally biased region" description="Basic and acidic residues" evidence="8">
    <location>
        <begin position="385"/>
        <end position="397"/>
    </location>
</feature>
<evidence type="ECO:0000259" key="9">
    <source>
        <dbReference type="PROSITE" id="PS50157"/>
    </source>
</evidence>
<dbReference type="PANTHER" id="PTHR40626:SF30">
    <property type="entry name" value="FINGER DOMAIN PROTEIN, PUTATIVE (AFU_ORTHOLOGUE AFUA_4G13600)-RELATED"/>
    <property type="match status" value="1"/>
</dbReference>
<feature type="region of interest" description="Disordered" evidence="8">
    <location>
        <begin position="234"/>
        <end position="264"/>
    </location>
</feature>
<feature type="domain" description="C2H2-type" evidence="9">
    <location>
        <begin position="173"/>
        <end position="202"/>
    </location>
</feature>
<dbReference type="Gene3D" id="3.30.160.60">
    <property type="entry name" value="Classic Zinc Finger"/>
    <property type="match status" value="1"/>
</dbReference>
<dbReference type="GO" id="GO:0000981">
    <property type="term" value="F:DNA-binding transcription factor activity, RNA polymerase II-specific"/>
    <property type="evidence" value="ECO:0007669"/>
    <property type="project" value="InterPro"/>
</dbReference>
<feature type="region of interest" description="Disordered" evidence="8">
    <location>
        <begin position="381"/>
        <end position="425"/>
    </location>
</feature>
<feature type="compositionally biased region" description="Polar residues" evidence="8">
    <location>
        <begin position="94"/>
        <end position="116"/>
    </location>
</feature>